<evidence type="ECO:0000256" key="3">
    <source>
        <dbReference type="ARBA" id="ARBA00022843"/>
    </source>
</evidence>
<proteinExistence type="predicted"/>
<evidence type="ECO:0000256" key="2">
    <source>
        <dbReference type="ARBA" id="ARBA00022553"/>
    </source>
</evidence>
<evidence type="ECO:0000313" key="5">
    <source>
        <dbReference type="EnsemblMetazoa" id="Aqu2.1.43108_001"/>
    </source>
</evidence>
<sequence length="117" mass="13473">MVLELILPVSGIITFEEEDLLWTKEVVGVENPTQLLHAVFYYCGLNFCLRGGDEHRALKLSQFTWREKADPQDSHKMIAYYQYLKHGSKTNLGGLKQVRRRQPNKVVKHFANPSLGD</sequence>
<dbReference type="Pfam" id="PF12012">
    <property type="entry name" value="DUF3504"/>
    <property type="match status" value="1"/>
</dbReference>
<keyword evidence="2" id="KW-0597">Phosphoprotein</keyword>
<dbReference type="EnsemblMetazoa" id="Aqu2.1.43108_001">
    <property type="protein sequence ID" value="Aqu2.1.43108_001"/>
    <property type="gene ID" value="Aqu2.1.43108"/>
</dbReference>
<protein>
    <recommendedName>
        <fullName evidence="4">ZMYM2-like/QRICH1 C-terminal domain-containing protein</fullName>
    </recommendedName>
</protein>
<reference evidence="5" key="1">
    <citation type="submission" date="2017-05" db="UniProtKB">
        <authorList>
            <consortium name="EnsemblMetazoa"/>
        </authorList>
    </citation>
    <scope>IDENTIFICATION</scope>
</reference>
<accession>A0A1X7VUN5</accession>
<organism evidence="5">
    <name type="scientific">Amphimedon queenslandica</name>
    <name type="common">Sponge</name>
    <dbReference type="NCBI Taxonomy" id="400682"/>
    <lineage>
        <taxon>Eukaryota</taxon>
        <taxon>Metazoa</taxon>
        <taxon>Porifera</taxon>
        <taxon>Demospongiae</taxon>
        <taxon>Heteroscleromorpha</taxon>
        <taxon>Haplosclerida</taxon>
        <taxon>Niphatidae</taxon>
        <taxon>Amphimedon</taxon>
    </lineage>
</organism>
<evidence type="ECO:0000259" key="4">
    <source>
        <dbReference type="Pfam" id="PF12012"/>
    </source>
</evidence>
<name>A0A1X7VUN5_AMPQE</name>
<feature type="domain" description="ZMYM2-like/QRICH1 C-terminal" evidence="4">
    <location>
        <begin position="13"/>
        <end position="109"/>
    </location>
</feature>
<dbReference type="InParanoid" id="A0A1X7VUN5"/>
<dbReference type="InterPro" id="IPR021893">
    <property type="entry name" value="ZMYM2-like_C"/>
</dbReference>
<keyword evidence="1" id="KW-1017">Isopeptide bond</keyword>
<dbReference type="AlphaFoldDB" id="A0A1X7VUN5"/>
<keyword evidence="3" id="KW-0832">Ubl conjugation</keyword>
<evidence type="ECO:0000256" key="1">
    <source>
        <dbReference type="ARBA" id="ARBA00022499"/>
    </source>
</evidence>